<organism evidence="3 4">
    <name type="scientific">Pantoea alhagi</name>
    <dbReference type="NCBI Taxonomy" id="1891675"/>
    <lineage>
        <taxon>Bacteria</taxon>
        <taxon>Pseudomonadati</taxon>
        <taxon>Pseudomonadota</taxon>
        <taxon>Gammaproteobacteria</taxon>
        <taxon>Enterobacterales</taxon>
        <taxon>Erwiniaceae</taxon>
        <taxon>Pantoea</taxon>
    </lineage>
</organism>
<dbReference type="SUPFAM" id="SSF53474">
    <property type="entry name" value="alpha/beta-Hydrolases"/>
    <property type="match status" value="1"/>
</dbReference>
<feature type="domain" description="AB hydrolase-1" evidence="2">
    <location>
        <begin position="69"/>
        <end position="281"/>
    </location>
</feature>
<dbReference type="STRING" id="1891675.B1H58_16260"/>
<dbReference type="Pfam" id="PF12697">
    <property type="entry name" value="Abhydrolase_6"/>
    <property type="match status" value="1"/>
</dbReference>
<dbReference type="OrthoDB" id="9780765at2"/>
<name>A0A1W6B8J4_9GAMM</name>
<dbReference type="KEGG" id="palh:B1H58_16260"/>
<feature type="signal peptide" evidence="1">
    <location>
        <begin position="1"/>
        <end position="20"/>
    </location>
</feature>
<keyword evidence="4" id="KW-1185">Reference proteome</keyword>
<dbReference type="PANTHER" id="PTHR46331:SF2">
    <property type="entry name" value="VALACYCLOVIR HYDROLASE"/>
    <property type="match status" value="1"/>
</dbReference>
<keyword evidence="1" id="KW-0732">Signal</keyword>
<reference evidence="3 4" key="1">
    <citation type="submission" date="2017-02" db="EMBL/GenBank/DDBJ databases">
        <title>Complete genome sequence of the drought resistance-promoting endophyte Pantoea alhagi LTYR-11Z.</title>
        <authorList>
            <person name="Zhang L."/>
        </authorList>
    </citation>
    <scope>NUCLEOTIDE SEQUENCE [LARGE SCALE GENOMIC DNA]</scope>
    <source>
        <strain evidence="3 4">LTYR-11Z</strain>
    </source>
</reference>
<protein>
    <submittedName>
        <fullName evidence="3">Alpha/beta hydrolase</fullName>
    </submittedName>
</protein>
<sequence>MHTKPAILLAGVLALAPAIAQVETQHSHWGTRWQRLPATPVPVAGMQTGYADVNGIQLYYATTGKGAPVILLHGGLANSDYWGLQVTELAKHHQVILVDSRGHGRSTRNARPYGYDLMTDDIIALMDRLHLPTAAIVGWSDGAIIGLDMAMRYPQRVSKVFAFAPSTTTQGVKAGTEKNPLFAAYISRAEEEYKKLSATPNDYANFRRQISQMWQSQPGWRDEDLGKITAPVMIADGDHDEAIDRNHLEHIAATIPDAGLLILPTVSHFAFLQAPKEFTDAVLHFLDDKTSRT</sequence>
<proteinExistence type="predicted"/>
<evidence type="ECO:0000256" key="1">
    <source>
        <dbReference type="SAM" id="SignalP"/>
    </source>
</evidence>
<evidence type="ECO:0000313" key="3">
    <source>
        <dbReference type="EMBL" id="ARJ43436.1"/>
    </source>
</evidence>
<dbReference type="GO" id="GO:0017171">
    <property type="term" value="F:serine hydrolase activity"/>
    <property type="evidence" value="ECO:0007669"/>
    <property type="project" value="TreeGrafter"/>
</dbReference>
<dbReference type="EMBL" id="CP019706">
    <property type="protein sequence ID" value="ARJ43436.1"/>
    <property type="molecule type" value="Genomic_DNA"/>
</dbReference>
<evidence type="ECO:0000259" key="2">
    <source>
        <dbReference type="Pfam" id="PF12697"/>
    </source>
</evidence>
<dbReference type="Gene3D" id="3.40.50.1820">
    <property type="entry name" value="alpha/beta hydrolase"/>
    <property type="match status" value="1"/>
</dbReference>
<accession>A0A1W6B8J4</accession>
<dbReference type="RefSeq" id="WP_085071493.1">
    <property type="nucleotide sequence ID" value="NZ_CP019706.1"/>
</dbReference>
<feature type="chain" id="PRO_5012822915" evidence="1">
    <location>
        <begin position="21"/>
        <end position="293"/>
    </location>
</feature>
<dbReference type="Proteomes" id="UP000192900">
    <property type="component" value="Chromosome"/>
</dbReference>
<dbReference type="AlphaFoldDB" id="A0A1W6B8J4"/>
<dbReference type="InterPro" id="IPR000073">
    <property type="entry name" value="AB_hydrolase_1"/>
</dbReference>
<gene>
    <name evidence="3" type="ORF">B1H58_16260</name>
</gene>
<dbReference type="PANTHER" id="PTHR46331">
    <property type="entry name" value="VALACYCLOVIR HYDROLASE"/>
    <property type="match status" value="1"/>
</dbReference>
<keyword evidence="3" id="KW-0378">Hydrolase</keyword>
<evidence type="ECO:0000313" key="4">
    <source>
        <dbReference type="Proteomes" id="UP000192900"/>
    </source>
</evidence>
<dbReference type="InterPro" id="IPR029058">
    <property type="entry name" value="AB_hydrolase_fold"/>
</dbReference>